<keyword evidence="3 6" id="KW-0687">Ribonucleoprotein</keyword>
<dbReference type="GO" id="GO:0003723">
    <property type="term" value="F:RNA binding"/>
    <property type="evidence" value="ECO:0007669"/>
    <property type="project" value="InterPro"/>
</dbReference>
<dbReference type="EMBL" id="JACOZA010000073">
    <property type="protein sequence ID" value="MBI2097020.1"/>
    <property type="molecule type" value="Genomic_DNA"/>
</dbReference>
<evidence type="ECO:0000313" key="8">
    <source>
        <dbReference type="Proteomes" id="UP000724148"/>
    </source>
</evidence>
<evidence type="ECO:0000256" key="3">
    <source>
        <dbReference type="ARBA" id="ARBA00023274"/>
    </source>
</evidence>
<dbReference type="AlphaFoldDB" id="A0A931SBT4"/>
<name>A0A931SBT4_9BACT</name>
<dbReference type="InterPro" id="IPR001892">
    <property type="entry name" value="Ribosomal_uS13"/>
</dbReference>
<accession>A0A931SBT4</accession>
<evidence type="ECO:0000256" key="2">
    <source>
        <dbReference type="ARBA" id="ARBA00022980"/>
    </source>
</evidence>
<evidence type="ECO:0000313" key="7">
    <source>
        <dbReference type="EMBL" id="MBI2097020.1"/>
    </source>
</evidence>
<dbReference type="Proteomes" id="UP000724148">
    <property type="component" value="Unassembled WGS sequence"/>
</dbReference>
<evidence type="ECO:0000256" key="6">
    <source>
        <dbReference type="RuleBase" id="RU003830"/>
    </source>
</evidence>
<comment type="similarity">
    <text evidence="1 6">Belongs to the universal ribosomal protein uS13 family.</text>
</comment>
<evidence type="ECO:0000256" key="1">
    <source>
        <dbReference type="ARBA" id="ARBA00008080"/>
    </source>
</evidence>
<evidence type="ECO:0000256" key="4">
    <source>
        <dbReference type="ARBA" id="ARBA00035166"/>
    </source>
</evidence>
<dbReference type="GO" id="GO:0003735">
    <property type="term" value="F:structural constituent of ribosome"/>
    <property type="evidence" value="ECO:0007669"/>
    <property type="project" value="InterPro"/>
</dbReference>
<dbReference type="PANTHER" id="PTHR10871">
    <property type="entry name" value="30S RIBOSOMAL PROTEIN S13/40S RIBOSOMAL PROTEIN S18"/>
    <property type="match status" value="1"/>
</dbReference>
<dbReference type="PANTHER" id="PTHR10871:SF1">
    <property type="entry name" value="SMALL RIBOSOMAL SUBUNIT PROTEIN US13M"/>
    <property type="match status" value="1"/>
</dbReference>
<dbReference type="FunFam" id="1.10.8.50:FF:000001">
    <property type="entry name" value="30S ribosomal protein S13"/>
    <property type="match status" value="1"/>
</dbReference>
<feature type="non-terminal residue" evidence="7">
    <location>
        <position position="75"/>
    </location>
</feature>
<sequence>MARIAGISIPDKKRVEIALTYIFGVGPSSAQRIVASAGVNPDKHADQLTQDEINRLREILEKNYKIEGDLRREVM</sequence>
<proteinExistence type="inferred from homology"/>
<dbReference type="PIRSF" id="PIRSF002134">
    <property type="entry name" value="Ribosomal_S13"/>
    <property type="match status" value="1"/>
</dbReference>
<dbReference type="Gene3D" id="1.10.8.50">
    <property type="match status" value="1"/>
</dbReference>
<organism evidence="7 8">
    <name type="scientific">Candidatus Sungiibacteriota bacterium</name>
    <dbReference type="NCBI Taxonomy" id="2750080"/>
    <lineage>
        <taxon>Bacteria</taxon>
        <taxon>Candidatus Sungiibacteriota</taxon>
    </lineage>
</organism>
<dbReference type="GO" id="GO:0005829">
    <property type="term" value="C:cytosol"/>
    <property type="evidence" value="ECO:0007669"/>
    <property type="project" value="TreeGrafter"/>
</dbReference>
<dbReference type="GO" id="GO:0006412">
    <property type="term" value="P:translation"/>
    <property type="evidence" value="ECO:0007669"/>
    <property type="project" value="InterPro"/>
</dbReference>
<keyword evidence="2 6" id="KW-0689">Ribosomal protein</keyword>
<dbReference type="PROSITE" id="PS50159">
    <property type="entry name" value="RIBOSOMAL_S13_2"/>
    <property type="match status" value="1"/>
</dbReference>
<dbReference type="Pfam" id="PF00416">
    <property type="entry name" value="Ribosomal_S13"/>
    <property type="match status" value="1"/>
</dbReference>
<dbReference type="SUPFAM" id="SSF46946">
    <property type="entry name" value="S13-like H2TH domain"/>
    <property type="match status" value="1"/>
</dbReference>
<comment type="caution">
    <text evidence="7">The sequence shown here is derived from an EMBL/GenBank/DDBJ whole genome shotgun (WGS) entry which is preliminary data.</text>
</comment>
<dbReference type="GO" id="GO:0015935">
    <property type="term" value="C:small ribosomal subunit"/>
    <property type="evidence" value="ECO:0007669"/>
    <property type="project" value="TreeGrafter"/>
</dbReference>
<evidence type="ECO:0000256" key="5">
    <source>
        <dbReference type="ARBA" id="ARBA00035315"/>
    </source>
</evidence>
<gene>
    <name evidence="7" type="primary">rpsM</name>
    <name evidence="7" type="ORF">HYT40_02625</name>
</gene>
<reference evidence="7" key="1">
    <citation type="submission" date="2020-07" db="EMBL/GenBank/DDBJ databases">
        <title>Huge and variable diversity of episymbiotic CPR bacteria and DPANN archaea in groundwater ecosystems.</title>
        <authorList>
            <person name="He C.Y."/>
            <person name="Keren R."/>
            <person name="Whittaker M."/>
            <person name="Farag I.F."/>
            <person name="Doudna J."/>
            <person name="Cate J.H.D."/>
            <person name="Banfield J.F."/>
        </authorList>
    </citation>
    <scope>NUCLEOTIDE SEQUENCE</scope>
    <source>
        <strain evidence="7">NC_groundwater_193_Ag_S-0.1um_51_7</strain>
    </source>
</reference>
<protein>
    <recommendedName>
        <fullName evidence="4">Small ribosomal subunit protein uS13</fullName>
    </recommendedName>
    <alternativeName>
        <fullName evidence="5">30S ribosomal protein S13</fullName>
    </alternativeName>
</protein>
<dbReference type="InterPro" id="IPR010979">
    <property type="entry name" value="Ribosomal_uS13-like_H2TH"/>
</dbReference>